<gene>
    <name evidence="12" type="primary">SRR5467091_13_3</name>
</gene>
<feature type="binding site" evidence="9">
    <location>
        <position position="392"/>
    </location>
    <ligand>
        <name>Mg(2+)</name>
        <dbReference type="ChEBI" id="CHEBI:18420"/>
        <label>2</label>
    </ligand>
</feature>
<keyword evidence="9" id="KW-0479">Metal-binding</keyword>
<evidence type="ECO:0000256" key="3">
    <source>
        <dbReference type="ARBA" id="ARBA00022679"/>
    </source>
</evidence>
<evidence type="ECO:0000256" key="1">
    <source>
        <dbReference type="ARBA" id="ARBA00012494"/>
    </source>
</evidence>
<dbReference type="Proteomes" id="UP000677961">
    <property type="component" value="Segment"/>
</dbReference>
<comment type="cofactor">
    <cofactor evidence="9">
        <name>Mg(2+)</name>
        <dbReference type="ChEBI" id="CHEBI:18420"/>
    </cofactor>
    <text evidence="9">Binds 2 Mg(2+) per subunit.</text>
</comment>
<dbReference type="Pfam" id="PF03431">
    <property type="entry name" value="RNA_replicase_B"/>
    <property type="match status" value="1"/>
</dbReference>
<keyword evidence="4" id="KW-0548">Nucleotidyltransferase</keyword>
<organism evidence="12 13">
    <name type="scientific">ssRNA phage SRR5467091_13</name>
    <dbReference type="NCBI Taxonomy" id="2786463"/>
    <lineage>
        <taxon>Viruses</taxon>
        <taxon>Riboviria</taxon>
        <taxon>Orthornavirae</taxon>
        <taxon>Lenarviricota</taxon>
        <taxon>Leviviricetes</taxon>
        <taxon>Timlovirales</taxon>
        <taxon>Steitzviridae</taxon>
        <taxon>Arawsmovirus</taxon>
        <taxon>Arawsmovirus sp. 'borborovivens'</taxon>
    </lineage>
</organism>
<feature type="domain" description="RdRp catalytic" evidence="11">
    <location>
        <begin position="274"/>
        <end position="423"/>
    </location>
</feature>
<sequence>MTNKPSAGRQNPENGGVIRPNRKGLTEWQVRVLEEIWKDFPQNRPWSRRVLDAAYRLIRDATLETLYDDYRALSESLARGDLSCTSVSFPVLNPIPLVDHSVVKWYRQVTGIFTRVRGNPDTQDILASYAQRVRTSNASIPRPWREVAAVFVRQWLGRCPDHMVLKGAHGPGAVAERVKPVDKSATVGSLPPHASAFAGMLALNDHMVADGLPRLSYDPRLFARVILVPKDFRRKRVISAEPMLLQYMQHGVSAYMMDRLEFRAETPIRFTDQQTNATVCKSLDLATIDMSDASDLVSRKVVHQLFDEDWRTLLFGLRSRCSIMPDGTIVPLRAFAPMGSALCFPVESIVFASVVVAIIATSQAPYTTFLRRGVHSEEYSRATEGVYVYGDDIIVPKHVAHLVVEGLELCGFKPNRAKTCIDGLFRESCGAEYFNGFDVAPVRPKEFGFTRSSRDERIPPMVDIANRLHKAGFLRAARFVAASVPFPVAVGLRPGYGHPALPWRNLGRVRYNTKLQRYEQQALVLVDRARSVEHDGWDGLMGWFHHRGRSQRAGSPRLTAKRAWRGIDQPRVVDE</sequence>
<keyword evidence="2 12" id="KW-0696">RNA-directed RNA polymerase</keyword>
<keyword evidence="6" id="KW-0693">Viral RNA replication</keyword>
<dbReference type="PROSITE" id="PS50522">
    <property type="entry name" value="RDRP_PHAGE"/>
    <property type="match status" value="1"/>
</dbReference>
<keyword evidence="5" id="KW-0547">Nucleotide-binding</keyword>
<keyword evidence="9" id="KW-0460">Magnesium</keyword>
<evidence type="ECO:0000256" key="7">
    <source>
        <dbReference type="ARBA" id="ARBA00030248"/>
    </source>
</evidence>
<feature type="binding site" evidence="9">
    <location>
        <position position="289"/>
    </location>
    <ligand>
        <name>Mg(2+)</name>
        <dbReference type="ChEBI" id="CHEBI:18420"/>
        <label>2</label>
    </ligand>
</feature>
<protein>
    <recommendedName>
        <fullName evidence="1">RNA-directed RNA polymerase</fullName>
        <ecNumber evidence="1">2.7.7.48</ecNumber>
    </recommendedName>
    <alternativeName>
        <fullName evidence="7">RNA replicase beta chain</fullName>
    </alternativeName>
</protein>
<feature type="binding site" evidence="9">
    <location>
        <position position="391"/>
    </location>
    <ligand>
        <name>Mg(2+)</name>
        <dbReference type="ChEBI" id="CHEBI:18420"/>
        <label>2</label>
    </ligand>
</feature>
<evidence type="ECO:0000256" key="8">
    <source>
        <dbReference type="ARBA" id="ARBA00048744"/>
    </source>
</evidence>
<accession>A0A8S5L493</accession>
<dbReference type="EMBL" id="BK014126">
    <property type="protein sequence ID" value="DAD52512.1"/>
    <property type="molecule type" value="Genomic_RNA"/>
</dbReference>
<evidence type="ECO:0000313" key="13">
    <source>
        <dbReference type="Proteomes" id="UP000677961"/>
    </source>
</evidence>
<proteinExistence type="predicted"/>
<keyword evidence="3" id="KW-0808">Transferase</keyword>
<evidence type="ECO:0000256" key="10">
    <source>
        <dbReference type="SAM" id="MobiDB-lite"/>
    </source>
</evidence>
<evidence type="ECO:0000256" key="2">
    <source>
        <dbReference type="ARBA" id="ARBA00022484"/>
    </source>
</evidence>
<evidence type="ECO:0000313" key="12">
    <source>
        <dbReference type="EMBL" id="DAD52512.1"/>
    </source>
</evidence>
<dbReference type="EC" id="2.7.7.48" evidence="1"/>
<name>A0A8S5L493_9VIRU</name>
<dbReference type="GO" id="GO:0039694">
    <property type="term" value="P:viral RNA genome replication"/>
    <property type="evidence" value="ECO:0007669"/>
    <property type="project" value="InterPro"/>
</dbReference>
<evidence type="ECO:0000256" key="9">
    <source>
        <dbReference type="PIRSR" id="PIRSR605093-1"/>
    </source>
</evidence>
<feature type="compositionally biased region" description="Polar residues" evidence="10">
    <location>
        <begin position="1"/>
        <end position="13"/>
    </location>
</feature>
<feature type="region of interest" description="Disordered" evidence="10">
    <location>
        <begin position="1"/>
        <end position="20"/>
    </location>
</feature>
<comment type="catalytic activity">
    <reaction evidence="8">
        <text>RNA(n) + a ribonucleoside 5'-triphosphate = RNA(n+1) + diphosphate</text>
        <dbReference type="Rhea" id="RHEA:21248"/>
        <dbReference type="Rhea" id="RHEA-COMP:14527"/>
        <dbReference type="Rhea" id="RHEA-COMP:17342"/>
        <dbReference type="ChEBI" id="CHEBI:33019"/>
        <dbReference type="ChEBI" id="CHEBI:61557"/>
        <dbReference type="ChEBI" id="CHEBI:140395"/>
        <dbReference type="EC" id="2.7.7.48"/>
    </reaction>
</comment>
<reference evidence="12" key="1">
    <citation type="submission" date="2020-09" db="EMBL/GenBank/DDBJ databases">
        <title>Leviviricetes taxonomy.</title>
        <authorList>
            <person name="Stockdale S.R."/>
            <person name="Callanan J."/>
            <person name="Adriaenssens E.M."/>
            <person name="Kuhn J.H."/>
            <person name="Rumnieks J."/>
            <person name="Shkoporov A."/>
            <person name="Draper L.A."/>
            <person name="Ross P."/>
            <person name="Hill C."/>
        </authorList>
    </citation>
    <scope>NUCLEOTIDE SEQUENCE</scope>
</reference>
<dbReference type="KEGG" id="vg:80399587"/>
<dbReference type="SUPFAM" id="SSF56672">
    <property type="entry name" value="DNA/RNA polymerases"/>
    <property type="match status" value="1"/>
</dbReference>
<dbReference type="RefSeq" id="YP_010770309.1">
    <property type="nucleotide sequence ID" value="NC_074228.1"/>
</dbReference>
<evidence type="ECO:0000256" key="6">
    <source>
        <dbReference type="ARBA" id="ARBA00022953"/>
    </source>
</evidence>
<dbReference type="InterPro" id="IPR007096">
    <property type="entry name" value="RNA-dir_Rpol_cat_phage"/>
</dbReference>
<dbReference type="InterPro" id="IPR043502">
    <property type="entry name" value="DNA/RNA_pol_sf"/>
</dbReference>
<dbReference type="GO" id="GO:0046872">
    <property type="term" value="F:metal ion binding"/>
    <property type="evidence" value="ECO:0007669"/>
    <property type="project" value="UniProtKB-KW"/>
</dbReference>
<dbReference type="GO" id="GO:0003968">
    <property type="term" value="F:RNA-directed RNA polymerase activity"/>
    <property type="evidence" value="ECO:0007669"/>
    <property type="project" value="UniProtKB-KW"/>
</dbReference>
<dbReference type="GeneID" id="80399587"/>
<dbReference type="InterPro" id="IPR005093">
    <property type="entry name" value="RNArep_beta"/>
</dbReference>
<evidence type="ECO:0000256" key="5">
    <source>
        <dbReference type="ARBA" id="ARBA00022741"/>
    </source>
</evidence>
<evidence type="ECO:0000256" key="4">
    <source>
        <dbReference type="ARBA" id="ARBA00022695"/>
    </source>
</evidence>
<evidence type="ECO:0000259" key="11">
    <source>
        <dbReference type="PROSITE" id="PS50522"/>
    </source>
</evidence>
<dbReference type="GO" id="GO:0000166">
    <property type="term" value="F:nucleotide binding"/>
    <property type="evidence" value="ECO:0007669"/>
    <property type="project" value="UniProtKB-KW"/>
</dbReference>